<feature type="region of interest" description="Disordered" evidence="1">
    <location>
        <begin position="80"/>
        <end position="109"/>
    </location>
</feature>
<evidence type="ECO:0000313" key="3">
    <source>
        <dbReference type="Proteomes" id="UP000246464"/>
    </source>
</evidence>
<feature type="compositionally biased region" description="Polar residues" evidence="1">
    <location>
        <begin position="81"/>
        <end position="90"/>
    </location>
</feature>
<proteinExistence type="predicted"/>
<dbReference type="EMBL" id="CP026252">
    <property type="protein sequence ID" value="AWP08904.1"/>
    <property type="molecule type" value="Genomic_DNA"/>
</dbReference>
<evidence type="ECO:0000256" key="1">
    <source>
        <dbReference type="SAM" id="MobiDB-lite"/>
    </source>
</evidence>
<sequence>MSKQTRCGFISPPRQRHGPRRAAAAGQSEHTLFGGGEEWNCVAMATNHNAVDWSALLRDARRVSNPSLLADVLVTQLFPHDSNTSEQSLSGPRPQTGADGGQAEEGEGA</sequence>
<name>A0A2U9BXD3_SCOMX</name>
<protein>
    <submittedName>
        <fullName evidence="2">Uncharacterized protein</fullName>
    </submittedName>
</protein>
<dbReference type="AlphaFoldDB" id="A0A2U9BXD3"/>
<dbReference type="Proteomes" id="UP000246464">
    <property type="component" value="Chromosome 10"/>
</dbReference>
<feature type="region of interest" description="Disordered" evidence="1">
    <location>
        <begin position="1"/>
        <end position="24"/>
    </location>
</feature>
<keyword evidence="3" id="KW-1185">Reference proteome</keyword>
<organism evidence="2 3">
    <name type="scientific">Scophthalmus maximus</name>
    <name type="common">Turbot</name>
    <name type="synonym">Psetta maxima</name>
    <dbReference type="NCBI Taxonomy" id="52904"/>
    <lineage>
        <taxon>Eukaryota</taxon>
        <taxon>Metazoa</taxon>
        <taxon>Chordata</taxon>
        <taxon>Craniata</taxon>
        <taxon>Vertebrata</taxon>
        <taxon>Euteleostomi</taxon>
        <taxon>Actinopterygii</taxon>
        <taxon>Neopterygii</taxon>
        <taxon>Teleostei</taxon>
        <taxon>Neoteleostei</taxon>
        <taxon>Acanthomorphata</taxon>
        <taxon>Carangaria</taxon>
        <taxon>Pleuronectiformes</taxon>
        <taxon>Pleuronectoidei</taxon>
        <taxon>Scophthalmidae</taxon>
        <taxon>Scophthalmus</taxon>
    </lineage>
</organism>
<evidence type="ECO:0000313" key="2">
    <source>
        <dbReference type="EMBL" id="AWP08904.1"/>
    </source>
</evidence>
<reference evidence="2 3" key="1">
    <citation type="submission" date="2017-12" db="EMBL/GenBank/DDBJ databases">
        <title>Integrating genomic resources of turbot (Scophthalmus maximus) in depth evaluation of genetic and physical mapping variation across individuals.</title>
        <authorList>
            <person name="Martinez P."/>
        </authorList>
    </citation>
    <scope>NUCLEOTIDE SEQUENCE [LARGE SCALE GENOMIC DNA]</scope>
</reference>
<gene>
    <name evidence="2" type="ORF">SMAX5B_015465</name>
</gene>
<accession>A0A2U9BXD3</accession>